<dbReference type="Pfam" id="PF00196">
    <property type="entry name" value="GerE"/>
    <property type="match status" value="1"/>
</dbReference>
<reference evidence="5 6" key="1">
    <citation type="submission" date="2018-06" db="EMBL/GenBank/DDBJ databases">
        <authorList>
            <consortium name="Pathogen Informatics"/>
            <person name="Doyle S."/>
        </authorList>
    </citation>
    <scope>NUCLEOTIDE SEQUENCE [LARGE SCALE GENOMIC DNA]</scope>
    <source>
        <strain evidence="5 6">NCTC7878</strain>
    </source>
</reference>
<name>A0A2X2K295_STAAU</name>
<accession>A0A2X2K295</accession>
<dbReference type="InterPro" id="IPR000792">
    <property type="entry name" value="Tscrpt_reg_LuxR_C"/>
</dbReference>
<evidence type="ECO:0000313" key="6">
    <source>
        <dbReference type="Proteomes" id="UP000249913"/>
    </source>
</evidence>
<dbReference type="PANTHER" id="PTHR43214">
    <property type="entry name" value="TWO-COMPONENT RESPONSE REGULATOR"/>
    <property type="match status" value="1"/>
</dbReference>
<organism evidence="5 6">
    <name type="scientific">Staphylococcus aureus</name>
    <dbReference type="NCBI Taxonomy" id="1280"/>
    <lineage>
        <taxon>Bacteria</taxon>
        <taxon>Bacillati</taxon>
        <taxon>Bacillota</taxon>
        <taxon>Bacilli</taxon>
        <taxon>Bacillales</taxon>
        <taxon>Staphylococcaceae</taxon>
        <taxon>Staphylococcus</taxon>
    </lineage>
</organism>
<keyword evidence="2 5" id="KW-0238">DNA-binding</keyword>
<evidence type="ECO:0000256" key="3">
    <source>
        <dbReference type="ARBA" id="ARBA00023163"/>
    </source>
</evidence>
<protein>
    <submittedName>
        <fullName evidence="5">DNA-binding response regulator</fullName>
    </submittedName>
</protein>
<dbReference type="PRINTS" id="PR00038">
    <property type="entry name" value="HTHLUXR"/>
</dbReference>
<evidence type="ECO:0000256" key="1">
    <source>
        <dbReference type="ARBA" id="ARBA00023015"/>
    </source>
</evidence>
<evidence type="ECO:0000313" key="5">
    <source>
        <dbReference type="EMBL" id="SPZ98351.1"/>
    </source>
</evidence>
<dbReference type="Proteomes" id="UP000249913">
    <property type="component" value="Unassembled WGS sequence"/>
</dbReference>
<keyword evidence="1" id="KW-0805">Transcription regulation</keyword>
<sequence>MDAYVLKERSIEELVETIYKVYNGKKEYSASLMTSFFTDKNPLTPKEQIVLREIGNGLSSKEISEKLFLTDGTVRNYTSVRIDKLFADNRFDAWKKANEKGWI</sequence>
<proteinExistence type="predicted"/>
<dbReference type="Gene3D" id="3.40.50.2300">
    <property type="match status" value="1"/>
</dbReference>
<dbReference type="InterPro" id="IPR039420">
    <property type="entry name" value="WalR-like"/>
</dbReference>
<dbReference type="GO" id="GO:0003677">
    <property type="term" value="F:DNA binding"/>
    <property type="evidence" value="ECO:0007669"/>
    <property type="project" value="UniProtKB-KW"/>
</dbReference>
<dbReference type="PANTHER" id="PTHR43214:SF42">
    <property type="entry name" value="TRANSCRIPTIONAL REGULATORY PROTEIN DESR"/>
    <property type="match status" value="1"/>
</dbReference>
<feature type="domain" description="HTH luxR-type" evidence="4">
    <location>
        <begin position="36"/>
        <end position="101"/>
    </location>
</feature>
<evidence type="ECO:0000256" key="2">
    <source>
        <dbReference type="ARBA" id="ARBA00023125"/>
    </source>
</evidence>
<dbReference type="AlphaFoldDB" id="A0A2X2K295"/>
<dbReference type="SMART" id="SM00421">
    <property type="entry name" value="HTH_LUXR"/>
    <property type="match status" value="1"/>
</dbReference>
<evidence type="ECO:0000259" key="4">
    <source>
        <dbReference type="PROSITE" id="PS50043"/>
    </source>
</evidence>
<keyword evidence="3" id="KW-0804">Transcription</keyword>
<dbReference type="PROSITE" id="PS50043">
    <property type="entry name" value="HTH_LUXR_2"/>
    <property type="match status" value="1"/>
</dbReference>
<dbReference type="EMBL" id="UAUX01000008">
    <property type="protein sequence ID" value="SPZ98351.1"/>
    <property type="molecule type" value="Genomic_DNA"/>
</dbReference>
<dbReference type="InterPro" id="IPR016032">
    <property type="entry name" value="Sig_transdc_resp-reg_C-effctor"/>
</dbReference>
<dbReference type="SUPFAM" id="SSF46894">
    <property type="entry name" value="C-terminal effector domain of the bipartite response regulators"/>
    <property type="match status" value="1"/>
</dbReference>
<dbReference type="CDD" id="cd06170">
    <property type="entry name" value="LuxR_C_like"/>
    <property type="match status" value="1"/>
</dbReference>
<dbReference type="GO" id="GO:0006355">
    <property type="term" value="P:regulation of DNA-templated transcription"/>
    <property type="evidence" value="ECO:0007669"/>
    <property type="project" value="InterPro"/>
</dbReference>
<gene>
    <name evidence="5" type="primary">narL_1</name>
    <name evidence="5" type="ORF">NCTC7878_01746</name>
</gene>